<dbReference type="Proteomes" id="UP000002729">
    <property type="component" value="Unassembled WGS sequence"/>
</dbReference>
<accession>F0YN86</accession>
<dbReference type="InParanoid" id="F0YN86"/>
<feature type="region of interest" description="Disordered" evidence="1">
    <location>
        <begin position="92"/>
        <end position="112"/>
    </location>
</feature>
<dbReference type="RefSeq" id="XP_009041900.1">
    <property type="nucleotide sequence ID" value="XM_009043652.1"/>
</dbReference>
<dbReference type="KEGG" id="aaf:AURANDRAFT_72720"/>
<keyword evidence="3" id="KW-1185">Reference proteome</keyword>
<name>F0YN86_AURAN</name>
<sequence>MYALTARDRPRRECMDDRFLRESSQSKAMFRFPASLRRSCDWWYANLATQTGFCCFLNFNLDRPPTFWRIKGVIDGLRGSRGRGRGRLVVAGRRERPGEGTKPGQNQPVDDQKSSLVWGRRFGLGVAIKCSTKRILEGKRRARDRGMSTPQRTPWGCGSRVQTGRRRQEATGLIGKHPKLRVEGKLTPMWLAFYLTAEAKTKTFSPRNESHHLDMDNLLDHTIDQIGKYVTETAWERASGDKSAFMHKMIRSCLVINLAVLNPIRHDKRFFPNPSNTATSVSEDEHGAIVDVNDEETTRVPAAPDLVNVQDNRLSSVDVDEEQDMIARLLQTEAGEETADVEVINSSDRLGADEASFKVWSAYQRWRVTKIRLGGILLNQETVTKDSQIFTFPLASSIYSTVLGESMRSRSLTHDS</sequence>
<dbReference type="GeneID" id="20228843"/>
<feature type="region of interest" description="Disordered" evidence="1">
    <location>
        <begin position="140"/>
        <end position="167"/>
    </location>
</feature>
<reference evidence="2 3" key="1">
    <citation type="journal article" date="2011" name="Proc. Natl. Acad. Sci. U.S.A.">
        <title>Niche of harmful alga Aureococcus anophagefferens revealed through ecogenomics.</title>
        <authorList>
            <person name="Gobler C.J."/>
            <person name="Berry D.L."/>
            <person name="Dyhrman S.T."/>
            <person name="Wilhelm S.W."/>
            <person name="Salamov A."/>
            <person name="Lobanov A.V."/>
            <person name="Zhang Y."/>
            <person name="Collier J.L."/>
            <person name="Wurch L.L."/>
            <person name="Kustka A.B."/>
            <person name="Dill B.D."/>
            <person name="Shah M."/>
            <person name="VerBerkmoes N.C."/>
            <person name="Kuo A."/>
            <person name="Terry A."/>
            <person name="Pangilinan J."/>
            <person name="Lindquist E.A."/>
            <person name="Lucas S."/>
            <person name="Paulsen I.T."/>
            <person name="Hattenrath-Lehmann T.K."/>
            <person name="Talmage S.C."/>
            <person name="Walker E.A."/>
            <person name="Koch F."/>
            <person name="Burson A.M."/>
            <person name="Marcoval M.A."/>
            <person name="Tang Y.Z."/>
            <person name="Lecleir G.R."/>
            <person name="Coyne K.J."/>
            <person name="Berg G.M."/>
            <person name="Bertrand E.M."/>
            <person name="Saito M.A."/>
            <person name="Gladyshev V.N."/>
            <person name="Grigoriev I.V."/>
        </authorList>
    </citation>
    <scope>NUCLEOTIDE SEQUENCE [LARGE SCALE GENOMIC DNA]</scope>
    <source>
        <strain evidence="3">CCMP 1984</strain>
    </source>
</reference>
<evidence type="ECO:0000313" key="3">
    <source>
        <dbReference type="Proteomes" id="UP000002729"/>
    </source>
</evidence>
<dbReference type="AlphaFoldDB" id="F0YN86"/>
<dbReference type="EMBL" id="GL833172">
    <property type="protein sequence ID" value="EGB03429.1"/>
    <property type="molecule type" value="Genomic_DNA"/>
</dbReference>
<gene>
    <name evidence="2" type="ORF">AURANDRAFT_72720</name>
</gene>
<evidence type="ECO:0000256" key="1">
    <source>
        <dbReference type="SAM" id="MobiDB-lite"/>
    </source>
</evidence>
<evidence type="ECO:0000313" key="2">
    <source>
        <dbReference type="EMBL" id="EGB03429.1"/>
    </source>
</evidence>
<protein>
    <submittedName>
        <fullName evidence="2">Uncharacterized protein</fullName>
    </submittedName>
</protein>
<proteinExistence type="predicted"/>
<organism evidence="3">
    <name type="scientific">Aureococcus anophagefferens</name>
    <name type="common">Harmful bloom alga</name>
    <dbReference type="NCBI Taxonomy" id="44056"/>
    <lineage>
        <taxon>Eukaryota</taxon>
        <taxon>Sar</taxon>
        <taxon>Stramenopiles</taxon>
        <taxon>Ochrophyta</taxon>
        <taxon>Pelagophyceae</taxon>
        <taxon>Pelagomonadales</taxon>
        <taxon>Pelagomonadaceae</taxon>
        <taxon>Aureococcus</taxon>
    </lineage>
</organism>